<keyword evidence="2" id="KW-0808">Transferase</keyword>
<evidence type="ECO:0000313" key="3">
    <source>
        <dbReference type="Proteomes" id="UP000261166"/>
    </source>
</evidence>
<organism evidence="2 3">
    <name type="scientific">Eisenbergiella massiliensis</name>
    <dbReference type="NCBI Taxonomy" id="1720294"/>
    <lineage>
        <taxon>Bacteria</taxon>
        <taxon>Bacillati</taxon>
        <taxon>Bacillota</taxon>
        <taxon>Clostridia</taxon>
        <taxon>Lachnospirales</taxon>
        <taxon>Lachnospiraceae</taxon>
        <taxon>Eisenbergiella</taxon>
    </lineage>
</organism>
<protein>
    <submittedName>
        <fullName evidence="2">N-acetyltransferase</fullName>
    </submittedName>
</protein>
<feature type="domain" description="N-acetyltransferase" evidence="1">
    <location>
        <begin position="18"/>
        <end position="165"/>
    </location>
</feature>
<comment type="caution">
    <text evidence="2">The sequence shown here is derived from an EMBL/GenBank/DDBJ whole genome shotgun (WGS) entry which is preliminary data.</text>
</comment>
<dbReference type="Proteomes" id="UP000261166">
    <property type="component" value="Unassembled WGS sequence"/>
</dbReference>
<dbReference type="OrthoDB" id="359038at2"/>
<name>A0A3E3J103_9FIRM</name>
<dbReference type="InterPro" id="IPR000182">
    <property type="entry name" value="GNAT_dom"/>
</dbReference>
<dbReference type="Gene3D" id="3.40.630.30">
    <property type="match status" value="1"/>
</dbReference>
<dbReference type="AlphaFoldDB" id="A0A3E3J103"/>
<gene>
    <name evidence="2" type="ORF">DWY69_05670</name>
</gene>
<proteinExistence type="predicted"/>
<dbReference type="SUPFAM" id="SSF55729">
    <property type="entry name" value="Acyl-CoA N-acyltransferases (Nat)"/>
    <property type="match status" value="1"/>
</dbReference>
<dbReference type="EMBL" id="QVLU01000004">
    <property type="protein sequence ID" value="RGE72985.1"/>
    <property type="molecule type" value="Genomic_DNA"/>
</dbReference>
<dbReference type="InterPro" id="IPR016181">
    <property type="entry name" value="Acyl_CoA_acyltransferase"/>
</dbReference>
<reference evidence="2 3" key="1">
    <citation type="submission" date="2018-08" db="EMBL/GenBank/DDBJ databases">
        <title>A genome reference for cultivated species of the human gut microbiota.</title>
        <authorList>
            <person name="Zou Y."/>
            <person name="Xue W."/>
            <person name="Luo G."/>
        </authorList>
    </citation>
    <scope>NUCLEOTIDE SEQUENCE [LARGE SCALE GENOMIC DNA]</scope>
    <source>
        <strain evidence="2 3">AF26-4BH</strain>
    </source>
</reference>
<evidence type="ECO:0000313" key="2">
    <source>
        <dbReference type="EMBL" id="RGE72985.1"/>
    </source>
</evidence>
<dbReference type="RefSeq" id="WP_025488337.1">
    <property type="nucleotide sequence ID" value="NZ_CALBAU010000402.1"/>
</dbReference>
<evidence type="ECO:0000259" key="1">
    <source>
        <dbReference type="Pfam" id="PF13302"/>
    </source>
</evidence>
<sequence>MKDVYVECPVLGNGAFLLQRTVMADAQELLEVYSDEKAVPFFNSDNCNGDNFFYRTLEQMQAEINFWEASYRSRAFVRWSIFDRSSGRAVGTIEMFCRMADDFFNKTGLLRLDLKSEYEKEDVICSILEPLLEQAPELFGCETVSTKAVKEAAERRKALERLGFKETAEKLKGHDGTAYGDYYMLRYE</sequence>
<dbReference type="Pfam" id="PF13302">
    <property type="entry name" value="Acetyltransf_3"/>
    <property type="match status" value="1"/>
</dbReference>
<accession>A0A3E3J103</accession>
<dbReference type="GO" id="GO:0016747">
    <property type="term" value="F:acyltransferase activity, transferring groups other than amino-acyl groups"/>
    <property type="evidence" value="ECO:0007669"/>
    <property type="project" value="InterPro"/>
</dbReference>